<dbReference type="Proteomes" id="UP000468344">
    <property type="component" value="Unassembled WGS sequence"/>
</dbReference>
<proteinExistence type="predicted"/>
<evidence type="ECO:0000313" key="11">
    <source>
        <dbReference type="Proteomes" id="UP000061587"/>
    </source>
</evidence>
<organism evidence="3 11">
    <name type="scientific">Phocaeicola vulgatus</name>
    <name type="common">Bacteroides vulgatus</name>
    <dbReference type="NCBI Taxonomy" id="821"/>
    <lineage>
        <taxon>Bacteria</taxon>
        <taxon>Pseudomonadati</taxon>
        <taxon>Bacteroidota</taxon>
        <taxon>Bacteroidia</taxon>
        <taxon>Bacteroidales</taxon>
        <taxon>Bacteroidaceae</taxon>
        <taxon>Phocaeicola</taxon>
    </lineage>
</organism>
<keyword evidence="1" id="KW-0732">Signal</keyword>
<dbReference type="AlphaFoldDB" id="A0A0P0M137"/>
<dbReference type="EMBL" id="JAHPYS010000001">
    <property type="protein sequence ID" value="MBU9137195.1"/>
    <property type="molecule type" value="Genomic_DNA"/>
</dbReference>
<protein>
    <submittedName>
        <fullName evidence="4">DUF4859 domain-containing protein</fullName>
    </submittedName>
    <submittedName>
        <fullName evidence="3">Lipoprotein</fullName>
    </submittedName>
</protein>
<evidence type="ECO:0000313" key="8">
    <source>
        <dbReference type="EMBL" id="NVB72443.1"/>
    </source>
</evidence>
<dbReference type="PROSITE" id="PS51257">
    <property type="entry name" value="PROKAR_LIPOPROTEIN"/>
    <property type="match status" value="1"/>
</dbReference>
<evidence type="ECO:0000313" key="16">
    <source>
        <dbReference type="Proteomes" id="UP000524321"/>
    </source>
</evidence>
<feature type="signal peptide" evidence="1">
    <location>
        <begin position="1"/>
        <end position="21"/>
    </location>
</feature>
<evidence type="ECO:0000313" key="15">
    <source>
        <dbReference type="Proteomes" id="UP000483142"/>
    </source>
</evidence>
<dbReference type="InterPro" id="IPR032339">
    <property type="entry name" value="DUF4859"/>
</dbReference>
<feature type="domain" description="DUF4859" evidence="2">
    <location>
        <begin position="75"/>
        <end position="190"/>
    </location>
</feature>
<dbReference type="EMBL" id="WDBY01000011">
    <property type="protein sequence ID" value="KAB6479132.1"/>
    <property type="molecule type" value="Genomic_DNA"/>
</dbReference>
<dbReference type="EMBL" id="WDBZ01000012">
    <property type="protein sequence ID" value="KAB6454110.1"/>
    <property type="molecule type" value="Genomic_DNA"/>
</dbReference>
<evidence type="ECO:0000313" key="12">
    <source>
        <dbReference type="Proteomes" id="UP000283958"/>
    </source>
</evidence>
<evidence type="ECO:0000256" key="1">
    <source>
        <dbReference type="SAM" id="SignalP"/>
    </source>
</evidence>
<evidence type="ECO:0000313" key="6">
    <source>
        <dbReference type="EMBL" id="MBU9137195.1"/>
    </source>
</evidence>
<dbReference type="PATRIC" id="fig|821.40.peg.989"/>
<reference evidence="8 16" key="5">
    <citation type="submission" date="2020-04" db="EMBL/GenBank/DDBJ databases">
        <authorList>
            <person name="Pieper L."/>
        </authorList>
    </citation>
    <scope>NUCLEOTIDE SEQUENCE [LARGE SCALE GENOMIC DNA]</scope>
    <source>
        <strain evidence="8 16">B33</strain>
    </source>
</reference>
<evidence type="ECO:0000313" key="7">
    <source>
        <dbReference type="EMBL" id="MDU0247964.1"/>
    </source>
</evidence>
<evidence type="ECO:0000313" key="10">
    <source>
        <dbReference type="EMBL" id="RHK88189.1"/>
    </source>
</evidence>
<reference evidence="3 11" key="2">
    <citation type="journal article" date="2016" name="Genome Biol. Evol.">
        <title>Extensive mobilome-driven genome diversification in mouse gut-associated Bacteroides vulgatus mpk.</title>
        <authorList>
            <person name="Lange A."/>
            <person name="Beier S."/>
            <person name="Steimle A."/>
            <person name="Autenrieth I.B."/>
            <person name="Huson D.H."/>
            <person name="Frick J.S."/>
        </authorList>
    </citation>
    <scope>NUCLEOTIDE SEQUENCE [LARGE SCALE GENOMIC DNA]</scope>
    <source>
        <strain evidence="11">mpk</strain>
        <strain evidence="3">Mpk</strain>
    </source>
</reference>
<evidence type="ECO:0000313" key="4">
    <source>
        <dbReference type="EMBL" id="KAB6454110.1"/>
    </source>
</evidence>
<dbReference type="Proteomes" id="UP000736888">
    <property type="component" value="Unassembled WGS sequence"/>
</dbReference>
<gene>
    <name evidence="3" type="ORF">BvMPK_0842</name>
    <name evidence="10" type="ORF">DW043_08815</name>
    <name evidence="9" type="ORF">DW105_09035</name>
    <name evidence="5" type="ORF">GAZ06_07640</name>
    <name evidence="4" type="ORF">GAZ09_07475</name>
    <name evidence="8" type="ORF">HUV05_02725</name>
    <name evidence="6" type="ORF">KTG10_00240</name>
    <name evidence="7" type="ORF">RVY68_04490</name>
</gene>
<dbReference type="EMBL" id="QROB01000010">
    <property type="protein sequence ID" value="RHK88189.1"/>
    <property type="molecule type" value="Genomic_DNA"/>
</dbReference>
<evidence type="ECO:0000313" key="3">
    <source>
        <dbReference type="EMBL" id="ALK83460.1"/>
    </source>
</evidence>
<dbReference type="EMBL" id="JAWDHD010000005">
    <property type="protein sequence ID" value="MDU0247964.1"/>
    <property type="molecule type" value="Genomic_DNA"/>
</dbReference>
<dbReference type="EMBL" id="QRMN01000017">
    <property type="protein sequence ID" value="RHJ77752.1"/>
    <property type="molecule type" value="Genomic_DNA"/>
</dbReference>
<keyword evidence="3" id="KW-0449">Lipoprotein</keyword>
<dbReference type="Proteomes" id="UP000483142">
    <property type="component" value="Unassembled WGS sequence"/>
</dbReference>
<reference evidence="12 13" key="3">
    <citation type="submission" date="2018-08" db="EMBL/GenBank/DDBJ databases">
        <title>A genome reference for cultivated species of the human gut microbiota.</title>
        <authorList>
            <person name="Zou Y."/>
            <person name="Xue W."/>
            <person name="Luo G."/>
        </authorList>
    </citation>
    <scope>NUCLEOTIDE SEQUENCE [LARGE SCALE GENOMIC DNA]</scope>
    <source>
        <strain evidence="10 13">AF39-8AT</strain>
        <strain evidence="9 12">AM09-18</strain>
    </source>
</reference>
<evidence type="ECO:0000313" key="14">
    <source>
        <dbReference type="Proteomes" id="UP000468344"/>
    </source>
</evidence>
<dbReference type="Pfam" id="PF16151">
    <property type="entry name" value="DUF4859"/>
    <property type="match status" value="3"/>
</dbReference>
<reference evidence="6" key="7">
    <citation type="submission" date="2021-06" db="EMBL/GenBank/DDBJ databases">
        <title>Collection of gut derived symbiotic bacterial strains cultured from healthy donors.</title>
        <authorList>
            <person name="Lin H."/>
            <person name="Littmann E."/>
            <person name="Pamer E.G."/>
        </authorList>
    </citation>
    <scope>NUCLEOTIDE SEQUENCE</scope>
    <source>
        <strain evidence="6">MSK.6.33</strain>
    </source>
</reference>
<sequence length="495" mass="54039">MKKSIFHVAVLGLLTSIAAISCDDNTDVCQEHILTQDEINEMARQDSIKEVQKNQINADLILEYQADITISQVAYDGTHIEIELDKIAELFQISEEDLLAGIALDDGAPEIQGFAIEGSTHADNMTASNSNATWGHWFDANGNVVAWGDNAMVCCEYNTEDKFFNVMQFPKHLIDGQKVKVIEGLKYGEKRVAVVITVMAHGAEEITAPIVSTQKVSIDVNPASTYDMNNVKFDVSKVMADLGISSMEEAKYVGVKADGSYAQESDAGTNGFWYDMDGFASGFGDNARVYTSYGGDEWMDDEIGIGQNPGKMVEGDQVVVKYGILANNKIAMIEITVNVVPYDDPETAPTGDPKTLEQTVSLSKAYDNTYSSVQFDIKEVLRDAFKMTTYQIHRARVSGDLKIYCGEETTEAPSYTADVPGYWLGKDGASAKYADGLCWVSLGTSETELYLYGGNHPENVDPAHGTTIATKYIITCNGGKVIVNLCFEIKGAVSE</sequence>
<dbReference type="RefSeq" id="WP_005844099.1">
    <property type="nucleotide sequence ID" value="NZ_BAABZK010000001.1"/>
</dbReference>
<accession>A0A0P0M137</accession>
<feature type="domain" description="DUF4859" evidence="2">
    <location>
        <begin position="370"/>
        <end position="477"/>
    </location>
</feature>
<evidence type="ECO:0000313" key="13">
    <source>
        <dbReference type="Proteomes" id="UP000286392"/>
    </source>
</evidence>
<dbReference type="EMBL" id="JABWDJ010000006">
    <property type="protein sequence ID" value="NVB72443.1"/>
    <property type="molecule type" value="Genomic_DNA"/>
</dbReference>
<evidence type="ECO:0000259" key="2">
    <source>
        <dbReference type="Pfam" id="PF16151"/>
    </source>
</evidence>
<dbReference type="Proteomes" id="UP001181258">
    <property type="component" value="Unassembled WGS sequence"/>
</dbReference>
<dbReference type="Proteomes" id="UP000286392">
    <property type="component" value="Unassembled WGS sequence"/>
</dbReference>
<dbReference type="Proteomes" id="UP000061587">
    <property type="component" value="Chromosome"/>
</dbReference>
<feature type="chain" id="PRO_5044054660" evidence="1">
    <location>
        <begin position="22"/>
        <end position="495"/>
    </location>
</feature>
<dbReference type="Proteomes" id="UP000524321">
    <property type="component" value="Unassembled WGS sequence"/>
</dbReference>
<dbReference type="EMBL" id="CP013020">
    <property type="protein sequence ID" value="ALK83460.1"/>
    <property type="molecule type" value="Genomic_DNA"/>
</dbReference>
<evidence type="ECO:0000313" key="5">
    <source>
        <dbReference type="EMBL" id="KAB6479132.1"/>
    </source>
</evidence>
<name>A0A0P0M137_PHOVU</name>
<reference evidence="14 15" key="4">
    <citation type="journal article" date="2019" name="Nat. Med.">
        <title>A library of human gut bacterial isolates paired with longitudinal multiomics data enables mechanistic microbiome research.</title>
        <authorList>
            <person name="Poyet M."/>
            <person name="Groussin M."/>
            <person name="Gibbons S.M."/>
            <person name="Avila-Pacheco J."/>
            <person name="Jiang X."/>
            <person name="Kearney S.M."/>
            <person name="Perrotta A.R."/>
            <person name="Berdy B."/>
            <person name="Zhao S."/>
            <person name="Lieberman T.D."/>
            <person name="Swanson P.K."/>
            <person name="Smith M."/>
            <person name="Roesemann S."/>
            <person name="Alexander J.E."/>
            <person name="Rich S.A."/>
            <person name="Livny J."/>
            <person name="Vlamakis H."/>
            <person name="Clish C."/>
            <person name="Bullock K."/>
            <person name="Deik A."/>
            <person name="Scott J."/>
            <person name="Pierce K.A."/>
            <person name="Xavier R.J."/>
            <person name="Alm E.J."/>
        </authorList>
    </citation>
    <scope>NUCLEOTIDE SEQUENCE [LARGE SCALE GENOMIC DNA]</scope>
    <source>
        <strain evidence="5 14">BIOML-A140</strain>
        <strain evidence="4 15">BIOML-A141</strain>
    </source>
</reference>
<feature type="domain" description="DUF4859" evidence="2">
    <location>
        <begin position="236"/>
        <end position="328"/>
    </location>
</feature>
<reference evidence="8 16" key="6">
    <citation type="submission" date="2020-07" db="EMBL/GenBank/DDBJ databases">
        <title>Bacterial metabolism rescues the inhibition of intestinal drug absorption by food and drug additives.</title>
        <authorList>
            <person name="Zou L."/>
            <person name="Spanogiannopoulos P."/>
            <person name="Chien H.-C."/>
            <person name="Pieper L.M."/>
            <person name="Cai W."/>
            <person name="Khuri N."/>
            <person name="Pottel J."/>
            <person name="Vora B."/>
            <person name="Ni Z."/>
            <person name="Tsakalozou E."/>
            <person name="Zhang W."/>
            <person name="Shoichet B.K."/>
            <person name="Giacomini K.M."/>
            <person name="Turnbaugh P.J."/>
        </authorList>
    </citation>
    <scope>NUCLEOTIDE SEQUENCE [LARGE SCALE GENOMIC DNA]</scope>
    <source>
        <strain evidence="8 16">B33</strain>
    </source>
</reference>
<reference evidence="11" key="1">
    <citation type="submission" date="2015-10" db="EMBL/GenBank/DDBJ databases">
        <title>Extensive mobilome-driven genome diversification in gut-associated Bacteroides vulgatus mpk.</title>
        <authorList>
            <person name="Beier S."/>
            <person name="Lange A."/>
            <person name="Huson D.H."/>
            <person name="Frick J.-S."/>
            <person name="Autenrieth I.B."/>
        </authorList>
    </citation>
    <scope>NUCLEOTIDE SEQUENCE [LARGE SCALE GENOMIC DNA]</scope>
    <source>
        <strain evidence="11">mpk</strain>
    </source>
</reference>
<reference evidence="7" key="8">
    <citation type="submission" date="2023-10" db="EMBL/GenBank/DDBJ databases">
        <title>Genome of potential pathogenic bacteria in Crohn's disease.</title>
        <authorList>
            <person name="Rodriguez-Palacios A."/>
        </authorList>
    </citation>
    <scope>NUCLEOTIDE SEQUENCE</scope>
    <source>
        <strain evidence="7">CavFT-hAR107</strain>
    </source>
</reference>
<evidence type="ECO:0000313" key="9">
    <source>
        <dbReference type="EMBL" id="RHJ77752.1"/>
    </source>
</evidence>
<dbReference type="Proteomes" id="UP000283958">
    <property type="component" value="Unassembled WGS sequence"/>
</dbReference>